<name>A0A0A9B1M9_ARUDO</name>
<organism evidence="1">
    <name type="scientific">Arundo donax</name>
    <name type="common">Giant reed</name>
    <name type="synonym">Donax arundinaceus</name>
    <dbReference type="NCBI Taxonomy" id="35708"/>
    <lineage>
        <taxon>Eukaryota</taxon>
        <taxon>Viridiplantae</taxon>
        <taxon>Streptophyta</taxon>
        <taxon>Embryophyta</taxon>
        <taxon>Tracheophyta</taxon>
        <taxon>Spermatophyta</taxon>
        <taxon>Magnoliopsida</taxon>
        <taxon>Liliopsida</taxon>
        <taxon>Poales</taxon>
        <taxon>Poaceae</taxon>
        <taxon>PACMAD clade</taxon>
        <taxon>Arundinoideae</taxon>
        <taxon>Arundineae</taxon>
        <taxon>Arundo</taxon>
    </lineage>
</organism>
<sequence length="34" mass="4081">MLRVQGNQIICTITRDAIRTYELAVFHCHRFFIN</sequence>
<protein>
    <submittedName>
        <fullName evidence="1">Uncharacterized protein</fullName>
    </submittedName>
</protein>
<reference evidence="1" key="1">
    <citation type="submission" date="2014-09" db="EMBL/GenBank/DDBJ databases">
        <authorList>
            <person name="Magalhaes I.L.F."/>
            <person name="Oliveira U."/>
            <person name="Santos F.R."/>
            <person name="Vidigal T.H.D.A."/>
            <person name="Brescovit A.D."/>
            <person name="Santos A.J."/>
        </authorList>
    </citation>
    <scope>NUCLEOTIDE SEQUENCE</scope>
    <source>
        <tissue evidence="1">Shoot tissue taken approximately 20 cm above the soil surface</tissue>
    </source>
</reference>
<reference evidence="1" key="2">
    <citation type="journal article" date="2015" name="Data Brief">
        <title>Shoot transcriptome of the giant reed, Arundo donax.</title>
        <authorList>
            <person name="Barrero R.A."/>
            <person name="Guerrero F.D."/>
            <person name="Moolhuijzen P."/>
            <person name="Goolsby J.A."/>
            <person name="Tidwell J."/>
            <person name="Bellgard S.E."/>
            <person name="Bellgard M.I."/>
        </authorList>
    </citation>
    <scope>NUCLEOTIDE SEQUENCE</scope>
    <source>
        <tissue evidence="1">Shoot tissue taken approximately 20 cm above the soil surface</tissue>
    </source>
</reference>
<dbReference type="AlphaFoldDB" id="A0A0A9B1M9"/>
<proteinExistence type="predicted"/>
<accession>A0A0A9B1M9</accession>
<dbReference type="EMBL" id="GBRH01241857">
    <property type="protein sequence ID" value="JAD56038.1"/>
    <property type="molecule type" value="Transcribed_RNA"/>
</dbReference>
<evidence type="ECO:0000313" key="1">
    <source>
        <dbReference type="EMBL" id="JAD56038.1"/>
    </source>
</evidence>